<accession>A0AAV9EPE7</accession>
<protein>
    <recommendedName>
        <fullName evidence="3">Protein SCAI</fullName>
    </recommendedName>
</protein>
<evidence type="ECO:0008006" key="3">
    <source>
        <dbReference type="Google" id="ProtNLM"/>
    </source>
</evidence>
<reference evidence="1" key="1">
    <citation type="journal article" date="2023" name="Nat. Commun.">
        <title>Diploid and tetraploid genomes of Acorus and the evolution of monocots.</title>
        <authorList>
            <person name="Ma L."/>
            <person name="Liu K.W."/>
            <person name="Li Z."/>
            <person name="Hsiao Y.Y."/>
            <person name="Qi Y."/>
            <person name="Fu T."/>
            <person name="Tang G.D."/>
            <person name="Zhang D."/>
            <person name="Sun W.H."/>
            <person name="Liu D.K."/>
            <person name="Li Y."/>
            <person name="Chen G.Z."/>
            <person name="Liu X.D."/>
            <person name="Liao X.Y."/>
            <person name="Jiang Y.T."/>
            <person name="Yu X."/>
            <person name="Hao Y."/>
            <person name="Huang J."/>
            <person name="Zhao X.W."/>
            <person name="Ke S."/>
            <person name="Chen Y.Y."/>
            <person name="Wu W.L."/>
            <person name="Hsu J.L."/>
            <person name="Lin Y.F."/>
            <person name="Huang M.D."/>
            <person name="Li C.Y."/>
            <person name="Huang L."/>
            <person name="Wang Z.W."/>
            <person name="Zhao X."/>
            <person name="Zhong W.Y."/>
            <person name="Peng D.H."/>
            <person name="Ahmad S."/>
            <person name="Lan S."/>
            <person name="Zhang J.S."/>
            <person name="Tsai W.C."/>
            <person name="Van de Peer Y."/>
            <person name="Liu Z.J."/>
        </authorList>
    </citation>
    <scope>NUCLEOTIDE SEQUENCE</scope>
    <source>
        <strain evidence="1">CP</strain>
    </source>
</reference>
<dbReference type="GO" id="GO:0003714">
    <property type="term" value="F:transcription corepressor activity"/>
    <property type="evidence" value="ECO:0007669"/>
    <property type="project" value="InterPro"/>
</dbReference>
<proteinExistence type="predicted"/>
<keyword evidence="2" id="KW-1185">Reference proteome</keyword>
<organism evidence="1 2">
    <name type="scientific">Acorus calamus</name>
    <name type="common">Sweet flag</name>
    <dbReference type="NCBI Taxonomy" id="4465"/>
    <lineage>
        <taxon>Eukaryota</taxon>
        <taxon>Viridiplantae</taxon>
        <taxon>Streptophyta</taxon>
        <taxon>Embryophyta</taxon>
        <taxon>Tracheophyta</taxon>
        <taxon>Spermatophyta</taxon>
        <taxon>Magnoliopsida</taxon>
        <taxon>Liliopsida</taxon>
        <taxon>Acoraceae</taxon>
        <taxon>Acorus</taxon>
    </lineage>
</organism>
<dbReference type="InterPro" id="IPR022709">
    <property type="entry name" value="SCAI"/>
</dbReference>
<dbReference type="Proteomes" id="UP001180020">
    <property type="component" value="Unassembled WGS sequence"/>
</dbReference>
<dbReference type="AlphaFoldDB" id="A0AAV9EPE7"/>
<dbReference type="PANTHER" id="PTHR21243">
    <property type="entry name" value="PROTEIN SCAI"/>
    <property type="match status" value="1"/>
</dbReference>
<dbReference type="EMBL" id="JAUJYO010000006">
    <property type="protein sequence ID" value="KAK1314844.1"/>
    <property type="molecule type" value="Genomic_DNA"/>
</dbReference>
<reference evidence="1" key="2">
    <citation type="submission" date="2023-06" db="EMBL/GenBank/DDBJ databases">
        <authorList>
            <person name="Ma L."/>
            <person name="Liu K.-W."/>
            <person name="Li Z."/>
            <person name="Hsiao Y.-Y."/>
            <person name="Qi Y."/>
            <person name="Fu T."/>
            <person name="Tang G."/>
            <person name="Zhang D."/>
            <person name="Sun W.-H."/>
            <person name="Liu D.-K."/>
            <person name="Li Y."/>
            <person name="Chen G.-Z."/>
            <person name="Liu X.-D."/>
            <person name="Liao X.-Y."/>
            <person name="Jiang Y.-T."/>
            <person name="Yu X."/>
            <person name="Hao Y."/>
            <person name="Huang J."/>
            <person name="Zhao X.-W."/>
            <person name="Ke S."/>
            <person name="Chen Y.-Y."/>
            <person name="Wu W.-L."/>
            <person name="Hsu J.-L."/>
            <person name="Lin Y.-F."/>
            <person name="Huang M.-D."/>
            <person name="Li C.-Y."/>
            <person name="Huang L."/>
            <person name="Wang Z.-W."/>
            <person name="Zhao X."/>
            <person name="Zhong W.-Y."/>
            <person name="Peng D.-H."/>
            <person name="Ahmad S."/>
            <person name="Lan S."/>
            <person name="Zhang J.-S."/>
            <person name="Tsai W.-C."/>
            <person name="Van De Peer Y."/>
            <person name="Liu Z.-J."/>
        </authorList>
    </citation>
    <scope>NUCLEOTIDE SEQUENCE</scope>
    <source>
        <strain evidence="1">CP</strain>
        <tissue evidence="1">Leaves</tissue>
    </source>
</reference>
<dbReference type="GO" id="GO:0006351">
    <property type="term" value="P:DNA-templated transcription"/>
    <property type="evidence" value="ECO:0007669"/>
    <property type="project" value="InterPro"/>
</dbReference>
<dbReference type="Pfam" id="PF12070">
    <property type="entry name" value="SCAI"/>
    <property type="match status" value="1"/>
</dbReference>
<name>A0AAV9EPE7_ACOCL</name>
<evidence type="ECO:0000313" key="1">
    <source>
        <dbReference type="EMBL" id="KAK1314844.1"/>
    </source>
</evidence>
<comment type="caution">
    <text evidence="1">The sequence shown here is derived from an EMBL/GenBank/DDBJ whole genome shotgun (WGS) entry which is preliminary data.</text>
</comment>
<sequence>MGDVARTFRALVDGADRKFALVRDIPPHACGRAEQGHSFRKVFKAYTRLWRFQQENRAELVESGLKRWEIGEIASRIGQLYYDQYLRTSEARFLLEAYVFYEAILNRRYFEGGGGGSLGLRFKELRFFARFIVVSLVLNQTEKVRVLVERFKALVEDSKNAFPETNFKEWKQLVQEILRFLKADTTFKNARPLRYSKLLDSHPSSNPYIARYHSKKSLKLQDALLTSYHRNEVKFAELTLDTFRMLRCLEWEPSGSFYQMNATEPKENGTVSDLSGTSGLIDINLAADMTDPNLPPNPRKAILHRPSVSHLIAVVATICEELPPDRILLIYVSASGKPDQNFAHEKEFSGALGKSSKMKNVSFNCLQPPVLDDDCSESCLSLGPRGSRGSNTLYPGDLIPFTRKPLFLIIDSESSHAFKVIHGAEREEMAALLLSPGRQLLYSPSTADTRQHGSLFTFFLTAPLQAFSQLVGLPSDTETDTCKKADDTLASAISEWEVILCTSRNLDQVWAQVLTDPFLRRLILRFIFCRSVLYFFCPPEKGDEHLPECLPELPDSVSPTSTSVQSNVFRLADCLGVVSHFNFRNTVGSPTSSMSLER</sequence>
<gene>
    <name evidence="1" type="ORF">QJS10_CPA06g02007</name>
</gene>
<evidence type="ECO:0000313" key="2">
    <source>
        <dbReference type="Proteomes" id="UP001180020"/>
    </source>
</evidence>